<evidence type="ECO:0000313" key="4">
    <source>
        <dbReference type="EMBL" id="KFD55969.1"/>
    </source>
</evidence>
<proteinExistence type="predicted"/>
<dbReference type="PANTHER" id="PTHR46060">
    <property type="entry name" value="MARINER MOS1 TRANSPOSASE-LIKE PROTEIN"/>
    <property type="match status" value="1"/>
</dbReference>
<dbReference type="GO" id="GO:0031297">
    <property type="term" value="P:replication fork processing"/>
    <property type="evidence" value="ECO:0007669"/>
    <property type="project" value="TreeGrafter"/>
</dbReference>
<dbReference type="EMBL" id="KL363196">
    <property type="protein sequence ID" value="KFD55969.1"/>
    <property type="molecule type" value="Genomic_DNA"/>
</dbReference>
<dbReference type="GO" id="GO:0003697">
    <property type="term" value="F:single-stranded DNA binding"/>
    <property type="evidence" value="ECO:0007669"/>
    <property type="project" value="TreeGrafter"/>
</dbReference>
<evidence type="ECO:0000259" key="3">
    <source>
        <dbReference type="Pfam" id="PF17906"/>
    </source>
</evidence>
<dbReference type="GO" id="GO:0006303">
    <property type="term" value="P:double-strand break repair via nonhomologous end joining"/>
    <property type="evidence" value="ECO:0007669"/>
    <property type="project" value="TreeGrafter"/>
</dbReference>
<evidence type="ECO:0000313" key="5">
    <source>
        <dbReference type="EMBL" id="KFD68274.1"/>
    </source>
</evidence>
<dbReference type="Gene3D" id="1.10.10.10">
    <property type="entry name" value="Winged helix-like DNA-binding domain superfamily/Winged helix DNA-binding domain"/>
    <property type="match status" value="1"/>
</dbReference>
<gene>
    <name evidence="4" type="ORF">M513_03093</name>
    <name evidence="5" type="ORF">M514_03093</name>
</gene>
<feature type="region of interest" description="Disordered" evidence="1">
    <location>
        <begin position="60"/>
        <end position="88"/>
    </location>
</feature>
<dbReference type="InterPro" id="IPR001845">
    <property type="entry name" value="HTH_ArsR_DNA-bd_dom"/>
</dbReference>
<dbReference type="GO" id="GO:0003690">
    <property type="term" value="F:double-stranded DNA binding"/>
    <property type="evidence" value="ECO:0007669"/>
    <property type="project" value="TreeGrafter"/>
</dbReference>
<dbReference type="Proteomes" id="UP000030764">
    <property type="component" value="Unassembled WGS sequence"/>
</dbReference>
<dbReference type="Gene3D" id="1.10.10.1450">
    <property type="match status" value="1"/>
</dbReference>
<dbReference type="GO" id="GO:0003700">
    <property type="term" value="F:DNA-binding transcription factor activity"/>
    <property type="evidence" value="ECO:0007669"/>
    <property type="project" value="InterPro"/>
</dbReference>
<dbReference type="GO" id="GO:0015074">
    <property type="term" value="P:DNA integration"/>
    <property type="evidence" value="ECO:0007669"/>
    <property type="project" value="TreeGrafter"/>
</dbReference>
<name>A0A085MFH3_9BILA</name>
<sequence>MFKPDKVHIRHCVRLCFDEGKTAAEARRIVCSTYGEGTVSASTCQTWYQRFRSGDFDFGDQKSSSCTNGSRSDFDNNNRNRTNHTKKHDSQLEALLVKNVSMTVEELAKALRVSQSAVSHRLSAIGMIERCGKLMPRELDESSVLSRLSFCLASSTREHAESFLWRLIVGGEKWITFDQSNRRKTSYKQSKRVHIRTRTQSS</sequence>
<dbReference type="Pfam" id="PF17906">
    <property type="entry name" value="HTH_48"/>
    <property type="match status" value="1"/>
</dbReference>
<dbReference type="EMBL" id="KL367506">
    <property type="protein sequence ID" value="KFD68274.1"/>
    <property type="molecule type" value="Genomic_DNA"/>
</dbReference>
<dbReference type="GO" id="GO:0046975">
    <property type="term" value="F:histone H3K36 methyltransferase activity"/>
    <property type="evidence" value="ECO:0007669"/>
    <property type="project" value="TreeGrafter"/>
</dbReference>
<evidence type="ECO:0008006" key="7">
    <source>
        <dbReference type="Google" id="ProtNLM"/>
    </source>
</evidence>
<dbReference type="GO" id="GO:0044547">
    <property type="term" value="F:DNA topoisomerase binding"/>
    <property type="evidence" value="ECO:0007669"/>
    <property type="project" value="TreeGrafter"/>
</dbReference>
<dbReference type="InterPro" id="IPR036397">
    <property type="entry name" value="RNaseH_sf"/>
</dbReference>
<protein>
    <recommendedName>
        <fullName evidence="7">Mos1 transposase HTH domain-containing protein</fullName>
    </recommendedName>
</protein>
<dbReference type="GO" id="GO:0042800">
    <property type="term" value="F:histone H3K4 methyltransferase activity"/>
    <property type="evidence" value="ECO:0007669"/>
    <property type="project" value="TreeGrafter"/>
</dbReference>
<keyword evidence="6" id="KW-1185">Reference proteome</keyword>
<dbReference type="InterPro" id="IPR036388">
    <property type="entry name" value="WH-like_DNA-bd_sf"/>
</dbReference>
<accession>A0A085MFH3</accession>
<dbReference type="PANTHER" id="PTHR46060:SF2">
    <property type="entry name" value="HISTONE-LYSINE N-METHYLTRANSFERASE SETMAR"/>
    <property type="match status" value="1"/>
</dbReference>
<feature type="compositionally biased region" description="Polar residues" evidence="1">
    <location>
        <begin position="61"/>
        <end position="71"/>
    </location>
</feature>
<dbReference type="GO" id="GO:0044774">
    <property type="term" value="P:mitotic DNA integrity checkpoint signaling"/>
    <property type="evidence" value="ECO:0007669"/>
    <property type="project" value="TreeGrafter"/>
</dbReference>
<dbReference type="InterPro" id="IPR041426">
    <property type="entry name" value="Mos1_HTH"/>
</dbReference>
<dbReference type="Proteomes" id="UP000030758">
    <property type="component" value="Unassembled WGS sequence"/>
</dbReference>
<dbReference type="GO" id="GO:0000729">
    <property type="term" value="P:DNA double-strand break processing"/>
    <property type="evidence" value="ECO:0007669"/>
    <property type="project" value="TreeGrafter"/>
</dbReference>
<dbReference type="GO" id="GO:0005634">
    <property type="term" value="C:nucleus"/>
    <property type="evidence" value="ECO:0007669"/>
    <property type="project" value="TreeGrafter"/>
</dbReference>
<feature type="domain" description="Mos1 transposase HTH" evidence="3">
    <location>
        <begin position="6"/>
        <end position="55"/>
    </location>
</feature>
<dbReference type="InterPro" id="IPR052709">
    <property type="entry name" value="Transposase-MT_Hybrid"/>
</dbReference>
<reference evidence="4 6" key="1">
    <citation type="journal article" date="2014" name="Nat. Genet.">
        <title>Genome and transcriptome of the porcine whipworm Trichuris suis.</title>
        <authorList>
            <person name="Jex A.R."/>
            <person name="Nejsum P."/>
            <person name="Schwarz E.M."/>
            <person name="Hu L."/>
            <person name="Young N.D."/>
            <person name="Hall R.S."/>
            <person name="Korhonen P.K."/>
            <person name="Liao S."/>
            <person name="Thamsborg S."/>
            <person name="Xia J."/>
            <person name="Xu P."/>
            <person name="Wang S."/>
            <person name="Scheerlinck J.P."/>
            <person name="Hofmann A."/>
            <person name="Sternberg P.W."/>
            <person name="Wang J."/>
            <person name="Gasser R.B."/>
        </authorList>
    </citation>
    <scope>NUCLEOTIDE SEQUENCE [LARGE SCALE GENOMIC DNA]</scope>
    <source>
        <strain evidence="5">DCEP-RM93F</strain>
        <strain evidence="4">DCEP-RM93M</strain>
    </source>
</reference>
<evidence type="ECO:0000256" key="1">
    <source>
        <dbReference type="SAM" id="MobiDB-lite"/>
    </source>
</evidence>
<dbReference type="GO" id="GO:0000014">
    <property type="term" value="F:single-stranded DNA endodeoxyribonuclease activity"/>
    <property type="evidence" value="ECO:0007669"/>
    <property type="project" value="TreeGrafter"/>
</dbReference>
<evidence type="ECO:0000259" key="2">
    <source>
        <dbReference type="Pfam" id="PF01022"/>
    </source>
</evidence>
<organism evidence="4 6">
    <name type="scientific">Trichuris suis</name>
    <name type="common">pig whipworm</name>
    <dbReference type="NCBI Taxonomy" id="68888"/>
    <lineage>
        <taxon>Eukaryota</taxon>
        <taxon>Metazoa</taxon>
        <taxon>Ecdysozoa</taxon>
        <taxon>Nematoda</taxon>
        <taxon>Enoplea</taxon>
        <taxon>Dorylaimia</taxon>
        <taxon>Trichinellida</taxon>
        <taxon>Trichuridae</taxon>
        <taxon>Trichuris</taxon>
    </lineage>
</organism>
<dbReference type="AlphaFoldDB" id="A0A085MFH3"/>
<dbReference type="Pfam" id="PF01022">
    <property type="entry name" value="HTH_5"/>
    <property type="match status" value="1"/>
</dbReference>
<evidence type="ECO:0000313" key="6">
    <source>
        <dbReference type="Proteomes" id="UP000030764"/>
    </source>
</evidence>
<dbReference type="GO" id="GO:0035861">
    <property type="term" value="C:site of double-strand break"/>
    <property type="evidence" value="ECO:0007669"/>
    <property type="project" value="TreeGrafter"/>
</dbReference>
<feature type="domain" description="HTH arsR-type" evidence="2">
    <location>
        <begin position="100"/>
        <end position="124"/>
    </location>
</feature>
<dbReference type="GO" id="GO:0000793">
    <property type="term" value="C:condensed chromosome"/>
    <property type="evidence" value="ECO:0007669"/>
    <property type="project" value="TreeGrafter"/>
</dbReference>
<dbReference type="Gene3D" id="3.30.420.10">
    <property type="entry name" value="Ribonuclease H-like superfamily/Ribonuclease H"/>
    <property type="match status" value="1"/>
</dbReference>